<sequence>MVVETIFSAIGKKAGELAVKQIIKEGSRLSRVREDLEWIEIEMRRIQSCLIDAEAIQLKTEVVSDFIKEIWNLAYDVQDIIDMYFSKLISSWSRWKGLLGIRHMIIGRAFSKEVEGIRKRVKEITEARKDFEADARSSSLEAVTTYPRQTFPHANEPNVVGINAIVEDLKQKVLDKDLHHPVVSITGTAGLGKTTLARKVYNSVRQHFDCAAWICVSERPNEQQLLRDIAGQVGLEKDKMEQNFETNMFELLSTKRYVIVIDDIWRTTAWDALKIHLPTNSENESRIILTSRNEEVGRYVGGPKSLFKLQPLDLKTSRQLFYKMIPADPQNIDETQYSPQLKNIGEQILEKCGGLPLAILLAAGLLRGRSVSASAWKGVLEGILGMGQDNDKWFDIFALSYKDLPLYLKPCFLYFGLFPEDRQIEVFELINLWAAEGFIRGTEVREVEEEGDDYLNQLIARNLVQVNQVSWSGRVASVQIHDILHNLCIREANEINFFNIHIDAVNCHSICKVRRVAIHGSDIGTYLSLHLQTSRVRAMLCFFPEARPEGWIYQQKKKEKMEGRVTKNLLQDSKSIRLLRIENGIISSSVLTEICNLRQLTYLKLAKKWELVELPSAISNLKSLLTLDLQESWKIYLPNVIWSMKQLRHILLPPDCCTPKYRWDSLGKFQRVEFSLTNLQTLSGLPGELFEADWLYKMNSLRTLEVNKPMETRSGDIIEVLSDGAPVSHKLEDLRLCANISNLSELKSNSLNLSRYENLCNLDLFRIKMIELPQHDKLPPNLTILTLTHTYIEKDPMETLKKLQKLKILKLLFESYEGKDLVCSGEHGDFPELEVLEIDDLPNIEMVVVEEEGMPRLRDFKINPSWQCSKVPETRIPDRLRNIIVMTTE</sequence>
<protein>
    <submittedName>
        <fullName evidence="1">Uncharacterized protein</fullName>
    </submittedName>
</protein>
<keyword evidence="2" id="KW-1185">Reference proteome</keyword>
<reference evidence="1 2" key="1">
    <citation type="journal article" date="2021" name="Hortic Res">
        <title>High-quality reference genome and annotation aids understanding of berry development for evergreen blueberry (Vaccinium darrowii).</title>
        <authorList>
            <person name="Yu J."/>
            <person name="Hulse-Kemp A.M."/>
            <person name="Babiker E."/>
            <person name="Staton M."/>
        </authorList>
    </citation>
    <scope>NUCLEOTIDE SEQUENCE [LARGE SCALE GENOMIC DNA]</scope>
    <source>
        <strain evidence="2">cv. NJ 8807/NJ 8810</strain>
        <tissue evidence="1">Young leaf</tissue>
    </source>
</reference>
<organism evidence="1 2">
    <name type="scientific">Vaccinium darrowii</name>
    <dbReference type="NCBI Taxonomy" id="229202"/>
    <lineage>
        <taxon>Eukaryota</taxon>
        <taxon>Viridiplantae</taxon>
        <taxon>Streptophyta</taxon>
        <taxon>Embryophyta</taxon>
        <taxon>Tracheophyta</taxon>
        <taxon>Spermatophyta</taxon>
        <taxon>Magnoliopsida</taxon>
        <taxon>eudicotyledons</taxon>
        <taxon>Gunneridae</taxon>
        <taxon>Pentapetalae</taxon>
        <taxon>asterids</taxon>
        <taxon>Ericales</taxon>
        <taxon>Ericaceae</taxon>
        <taxon>Vaccinioideae</taxon>
        <taxon>Vaccinieae</taxon>
        <taxon>Vaccinium</taxon>
    </lineage>
</organism>
<gene>
    <name evidence="1" type="ORF">Vadar_012980</name>
</gene>
<dbReference type="EMBL" id="CM037161">
    <property type="protein sequence ID" value="KAH7854367.1"/>
    <property type="molecule type" value="Genomic_DNA"/>
</dbReference>
<accession>A0ACB7YMJ7</accession>
<proteinExistence type="predicted"/>
<comment type="caution">
    <text evidence="1">The sequence shown here is derived from an EMBL/GenBank/DDBJ whole genome shotgun (WGS) entry which is preliminary data.</text>
</comment>
<name>A0ACB7YMJ7_9ERIC</name>
<evidence type="ECO:0000313" key="2">
    <source>
        <dbReference type="Proteomes" id="UP000828048"/>
    </source>
</evidence>
<dbReference type="Proteomes" id="UP000828048">
    <property type="component" value="Chromosome 11"/>
</dbReference>
<evidence type="ECO:0000313" key="1">
    <source>
        <dbReference type="EMBL" id="KAH7854367.1"/>
    </source>
</evidence>